<organism evidence="1 2">
    <name type="scientific">Porites evermanni</name>
    <dbReference type="NCBI Taxonomy" id="104178"/>
    <lineage>
        <taxon>Eukaryota</taxon>
        <taxon>Metazoa</taxon>
        <taxon>Cnidaria</taxon>
        <taxon>Anthozoa</taxon>
        <taxon>Hexacorallia</taxon>
        <taxon>Scleractinia</taxon>
        <taxon>Fungiina</taxon>
        <taxon>Poritidae</taxon>
        <taxon>Porites</taxon>
    </lineage>
</organism>
<evidence type="ECO:0000313" key="1">
    <source>
        <dbReference type="EMBL" id="CAH3020184.1"/>
    </source>
</evidence>
<name>A0ABN8LSC6_9CNID</name>
<keyword evidence="2" id="KW-1185">Reference proteome</keyword>
<comment type="caution">
    <text evidence="1">The sequence shown here is derived from an EMBL/GenBank/DDBJ whole genome shotgun (WGS) entry which is preliminary data.</text>
</comment>
<gene>
    <name evidence="1" type="ORF">PEVE_00006044</name>
</gene>
<dbReference type="Proteomes" id="UP001159427">
    <property type="component" value="Unassembled WGS sequence"/>
</dbReference>
<proteinExistence type="predicted"/>
<sequence>MGRICVVDYVWDQVRGKRGFKSYDYEKLKTEIYKLVNNPPTVSTEELVNWAKECHTNVSIHAFDSTYKKFLAITNTNTMTNVTLVYYSLTLPYLTLLFSLTDQRLKIAASKVNQGGSSNLSKRMADLTWMRRHENIHQIETVHEINSQGKENHIIILPEEIKMPFAINHYIAQSNYYIEYLHWNNNGVLDRFFDHKNNMIMLNDE</sequence>
<protein>
    <submittedName>
        <fullName evidence="1">Uncharacterized protein</fullName>
    </submittedName>
</protein>
<dbReference type="EMBL" id="CALNXI010000139">
    <property type="protein sequence ID" value="CAH3020184.1"/>
    <property type="molecule type" value="Genomic_DNA"/>
</dbReference>
<reference evidence="1 2" key="1">
    <citation type="submission" date="2022-05" db="EMBL/GenBank/DDBJ databases">
        <authorList>
            <consortium name="Genoscope - CEA"/>
            <person name="William W."/>
        </authorList>
    </citation>
    <scope>NUCLEOTIDE SEQUENCE [LARGE SCALE GENOMIC DNA]</scope>
</reference>
<accession>A0ABN8LSC6</accession>
<evidence type="ECO:0000313" key="2">
    <source>
        <dbReference type="Proteomes" id="UP001159427"/>
    </source>
</evidence>